<evidence type="ECO:0000313" key="1">
    <source>
        <dbReference type="EMBL" id="RAH98374.1"/>
    </source>
</evidence>
<evidence type="ECO:0000313" key="2">
    <source>
        <dbReference type="Proteomes" id="UP000249590"/>
    </source>
</evidence>
<gene>
    <name evidence="1" type="ORF">DLJ53_27135</name>
</gene>
<sequence>MASALVEFDEGTAAAAGPMLVAPGLEGEIDAIRSHPALTRAIHELFVTLTQQQAGEGLRRFVLGDKARRLAFWTAMSLDAERKVDCGPGLTVNRFCEHLTAHGEMSRGRARAIFEFMRHTGFLTRVGEAVRGKAVVYEPSERMNRLCAERLAFGMTALAKVSPSGTAALARIQNPAFLTGFARLARKHIISGFRPLDSAPALAIFIGRDGGEYIAMHLYLAHLDLPPEERAAGFTFNITKIAGLTHVSRSHVSTLVRDAAEAGLIERGPQRISVTAKFEDAVAQSLATTFATMADMARTAIADMARAAMAEMPGR</sequence>
<reference evidence="1 2" key="1">
    <citation type="submission" date="2018-05" db="EMBL/GenBank/DDBJ databases">
        <title>Acuticoccus sediminis sp. nov., isolated from deep-sea sediment of Indian Ocean.</title>
        <authorList>
            <person name="Liu X."/>
            <person name="Lai Q."/>
            <person name="Du Y."/>
            <person name="Sun F."/>
            <person name="Zhang X."/>
            <person name="Wang S."/>
            <person name="Shao Z."/>
        </authorList>
    </citation>
    <scope>NUCLEOTIDE SEQUENCE [LARGE SCALE GENOMIC DNA]</scope>
    <source>
        <strain evidence="1 2">PTG4-2</strain>
    </source>
</reference>
<dbReference type="EMBL" id="QHHQ01000007">
    <property type="protein sequence ID" value="RAH98374.1"/>
    <property type="molecule type" value="Genomic_DNA"/>
</dbReference>
<accession>A0A8B2NKG0</accession>
<dbReference type="Proteomes" id="UP000249590">
    <property type="component" value="Unassembled WGS sequence"/>
</dbReference>
<protein>
    <submittedName>
        <fullName evidence="1">Uncharacterized protein</fullName>
    </submittedName>
</protein>
<name>A0A8B2NKG0_9HYPH</name>
<dbReference type="OrthoDB" id="8438725at2"/>
<organism evidence="1 2">
    <name type="scientific">Acuticoccus sediminis</name>
    <dbReference type="NCBI Taxonomy" id="2184697"/>
    <lineage>
        <taxon>Bacteria</taxon>
        <taxon>Pseudomonadati</taxon>
        <taxon>Pseudomonadota</taxon>
        <taxon>Alphaproteobacteria</taxon>
        <taxon>Hyphomicrobiales</taxon>
        <taxon>Amorphaceae</taxon>
        <taxon>Acuticoccus</taxon>
    </lineage>
</organism>
<dbReference type="AlphaFoldDB" id="A0A8B2NKG0"/>
<dbReference type="RefSeq" id="WP_111351236.1">
    <property type="nucleotide sequence ID" value="NZ_QHHQ01000007.1"/>
</dbReference>
<comment type="caution">
    <text evidence="1">The sequence shown here is derived from an EMBL/GenBank/DDBJ whole genome shotgun (WGS) entry which is preliminary data.</text>
</comment>
<proteinExistence type="predicted"/>
<keyword evidence="2" id="KW-1185">Reference proteome</keyword>